<keyword evidence="5 7" id="KW-0472">Membrane</keyword>
<evidence type="ECO:0000256" key="3">
    <source>
        <dbReference type="ARBA" id="ARBA00022692"/>
    </source>
</evidence>
<feature type="transmembrane region" description="Helical" evidence="7">
    <location>
        <begin position="140"/>
        <end position="163"/>
    </location>
</feature>
<evidence type="ECO:0000256" key="1">
    <source>
        <dbReference type="ARBA" id="ARBA00004141"/>
    </source>
</evidence>
<proteinExistence type="inferred from homology"/>
<evidence type="ECO:0000256" key="6">
    <source>
        <dbReference type="SAM" id="MobiDB-lite"/>
    </source>
</evidence>
<evidence type="ECO:0000256" key="5">
    <source>
        <dbReference type="ARBA" id="ARBA00023136"/>
    </source>
</evidence>
<organism evidence="8 9">
    <name type="scientific">Gossypium barbadense</name>
    <name type="common">Sea Island cotton</name>
    <name type="synonym">Hibiscus barbadensis</name>
    <dbReference type="NCBI Taxonomy" id="3634"/>
    <lineage>
        <taxon>Eukaryota</taxon>
        <taxon>Viridiplantae</taxon>
        <taxon>Streptophyta</taxon>
        <taxon>Embryophyta</taxon>
        <taxon>Tracheophyta</taxon>
        <taxon>Spermatophyta</taxon>
        <taxon>Magnoliopsida</taxon>
        <taxon>eudicotyledons</taxon>
        <taxon>Gunneridae</taxon>
        <taxon>Pentapetalae</taxon>
        <taxon>rosids</taxon>
        <taxon>malvids</taxon>
        <taxon>Malvales</taxon>
        <taxon>Malvaceae</taxon>
        <taxon>Malvoideae</taxon>
        <taxon>Gossypium</taxon>
    </lineage>
</organism>
<keyword evidence="4 7" id="KW-1133">Transmembrane helix</keyword>
<dbReference type="Pfam" id="PF05078">
    <property type="entry name" value="DUF679"/>
    <property type="match status" value="1"/>
</dbReference>
<gene>
    <name evidence="8" type="ORF">GOBAR_AA11763</name>
</gene>
<keyword evidence="3 7" id="KW-0812">Transmembrane</keyword>
<dbReference type="InterPro" id="IPR007770">
    <property type="entry name" value="DMP"/>
</dbReference>
<reference evidence="8 9" key="1">
    <citation type="submission" date="2015-01" db="EMBL/GenBank/DDBJ databases">
        <title>Genome of allotetraploid Gossypium barbadense reveals genomic plasticity and fiber elongation in cotton evolution.</title>
        <authorList>
            <person name="Chen X."/>
            <person name="Liu X."/>
            <person name="Zhao B."/>
            <person name="Zheng H."/>
            <person name="Hu Y."/>
            <person name="Lu G."/>
            <person name="Yang C."/>
            <person name="Chen J."/>
            <person name="Shan C."/>
            <person name="Zhang L."/>
            <person name="Zhou Y."/>
            <person name="Wang L."/>
            <person name="Guo W."/>
            <person name="Bai Y."/>
            <person name="Ruan J."/>
            <person name="Shangguan X."/>
            <person name="Mao Y."/>
            <person name="Jiang J."/>
            <person name="Zhu Y."/>
            <person name="Lei J."/>
            <person name="Kang H."/>
            <person name="Chen S."/>
            <person name="He X."/>
            <person name="Wang R."/>
            <person name="Wang Y."/>
            <person name="Chen J."/>
            <person name="Wang L."/>
            <person name="Yu S."/>
            <person name="Wang B."/>
            <person name="Wei J."/>
            <person name="Song S."/>
            <person name="Lu X."/>
            <person name="Gao Z."/>
            <person name="Gu W."/>
            <person name="Deng X."/>
            <person name="Ma D."/>
            <person name="Wang S."/>
            <person name="Liang W."/>
            <person name="Fang L."/>
            <person name="Cai C."/>
            <person name="Zhu X."/>
            <person name="Zhou B."/>
            <person name="Zhang Y."/>
            <person name="Chen Z."/>
            <person name="Xu S."/>
            <person name="Zhu R."/>
            <person name="Wang S."/>
            <person name="Zhang T."/>
            <person name="Zhao G."/>
        </authorList>
    </citation>
    <scope>NUCLEOTIDE SEQUENCE [LARGE SCALE GENOMIC DNA]</scope>
    <source>
        <strain evidence="9">cv. Xinhai21</strain>
        <tissue evidence="8">Leaf</tissue>
    </source>
</reference>
<accession>A0A2P5XZW4</accession>
<dbReference type="EMBL" id="KZ663937">
    <property type="protein sequence ID" value="PPS08882.1"/>
    <property type="molecule type" value="Genomic_DNA"/>
</dbReference>
<evidence type="ECO:0000313" key="8">
    <source>
        <dbReference type="EMBL" id="PPS08882.1"/>
    </source>
</evidence>
<feature type="region of interest" description="Disordered" evidence="6">
    <location>
        <begin position="169"/>
        <end position="191"/>
    </location>
</feature>
<comment type="subcellular location">
    <subcellularLocation>
        <location evidence="1">Membrane</location>
        <topology evidence="1">Multi-pass membrane protein</topology>
    </subcellularLocation>
</comment>
<evidence type="ECO:0000256" key="4">
    <source>
        <dbReference type="ARBA" id="ARBA00022989"/>
    </source>
</evidence>
<protein>
    <submittedName>
        <fullName evidence="8">Uncharacterized protein</fullName>
    </submittedName>
</protein>
<evidence type="ECO:0000313" key="9">
    <source>
        <dbReference type="Proteomes" id="UP000239757"/>
    </source>
</evidence>
<sequence>MANKGINPAKPNSVVLFTLHRPNSYKDLDYSPKTSLNKTINIVLISAICMTSKGALPYYAPKALPGSANQSNLLPTDTVFAFQAIIPSFSNNGKCETTHKYMTLGVIVLCSLDDDDLDMEKNQEEAEKMLKKYRLTAIDFIHACCSLTLFLVLACSSFNRIWYADKPDHGNRNEEKQTREIANKEPLPKPK</sequence>
<evidence type="ECO:0000256" key="7">
    <source>
        <dbReference type="SAM" id="Phobius"/>
    </source>
</evidence>
<dbReference type="GO" id="GO:0016020">
    <property type="term" value="C:membrane"/>
    <property type="evidence" value="ECO:0007669"/>
    <property type="project" value="UniProtKB-SubCell"/>
</dbReference>
<evidence type="ECO:0000256" key="2">
    <source>
        <dbReference type="ARBA" id="ARBA00008707"/>
    </source>
</evidence>
<dbReference type="GO" id="GO:0010256">
    <property type="term" value="P:endomembrane system organization"/>
    <property type="evidence" value="ECO:0007669"/>
    <property type="project" value="TreeGrafter"/>
</dbReference>
<dbReference type="AlphaFoldDB" id="A0A2P5XZW4"/>
<dbReference type="OrthoDB" id="525686at2759"/>
<comment type="similarity">
    <text evidence="2">Belongs to the plant DMP1 protein family.</text>
</comment>
<dbReference type="Proteomes" id="UP000239757">
    <property type="component" value="Unassembled WGS sequence"/>
</dbReference>
<name>A0A2P5XZW4_GOSBA</name>
<dbReference type="PANTHER" id="PTHR31621">
    <property type="entry name" value="PROTEIN DMP3"/>
    <property type="match status" value="1"/>
</dbReference>
<dbReference type="PANTHER" id="PTHR31621:SF5">
    <property type="entry name" value="PROTEIN DMP10"/>
    <property type="match status" value="1"/>
</dbReference>
<dbReference type="GO" id="GO:0005737">
    <property type="term" value="C:cytoplasm"/>
    <property type="evidence" value="ECO:0007669"/>
    <property type="project" value="UniProtKB-ARBA"/>
</dbReference>